<sequence length="215" mass="22561">MITSGASLIATRTQGLRALAFNCTLKPAGHPSSTGAMLADVAAAFARHGVDTETVHAAAHNILPGTRSDEGPGDDWPALRARVMAADIVVIGSPIWIGQPSSVAKRVLERLDAFIAETGDDGRMPSYGKVGAVAVVGNEDGAHHVGGEVYQALNDLGFSLAANAMTYWVGAARSGQEYLELKPVPRSTHDATEMMVRNAVHLAQLLRGAPYPPKD</sequence>
<dbReference type="RefSeq" id="WP_339093353.1">
    <property type="nucleotide sequence ID" value="NZ_LR743508.1"/>
</dbReference>
<evidence type="ECO:0000313" key="2">
    <source>
        <dbReference type="EMBL" id="CAA2109397.1"/>
    </source>
</evidence>
<evidence type="ECO:0000259" key="1">
    <source>
        <dbReference type="Pfam" id="PF03358"/>
    </source>
</evidence>
<dbReference type="AlphaFoldDB" id="A0A679JQ12"/>
<dbReference type="SUPFAM" id="SSF52218">
    <property type="entry name" value="Flavoproteins"/>
    <property type="match status" value="1"/>
</dbReference>
<organism evidence="2">
    <name type="scientific">Variovorax paradoxus</name>
    <dbReference type="NCBI Taxonomy" id="34073"/>
    <lineage>
        <taxon>Bacteria</taxon>
        <taxon>Pseudomonadati</taxon>
        <taxon>Pseudomonadota</taxon>
        <taxon>Betaproteobacteria</taxon>
        <taxon>Burkholderiales</taxon>
        <taxon>Comamonadaceae</taxon>
        <taxon>Variovorax</taxon>
    </lineage>
</organism>
<dbReference type="InterPro" id="IPR005025">
    <property type="entry name" value="FMN_Rdtase-like_dom"/>
</dbReference>
<gene>
    <name evidence="2" type="ORF">VVAX_05668</name>
</gene>
<dbReference type="GO" id="GO:0016491">
    <property type="term" value="F:oxidoreductase activity"/>
    <property type="evidence" value="ECO:0007669"/>
    <property type="project" value="InterPro"/>
</dbReference>
<dbReference type="Gene3D" id="3.40.50.360">
    <property type="match status" value="1"/>
</dbReference>
<feature type="domain" description="NADPH-dependent FMN reductase-like" evidence="1">
    <location>
        <begin position="19"/>
        <end position="154"/>
    </location>
</feature>
<dbReference type="Pfam" id="PF03358">
    <property type="entry name" value="FMN_red"/>
    <property type="match status" value="1"/>
</dbReference>
<proteinExistence type="predicted"/>
<name>A0A679JQ12_VARPD</name>
<protein>
    <recommendedName>
        <fullName evidence="1">NADPH-dependent FMN reductase-like domain-containing protein</fullName>
    </recommendedName>
</protein>
<dbReference type="EMBL" id="LR743508">
    <property type="protein sequence ID" value="CAA2109397.1"/>
    <property type="molecule type" value="Genomic_DNA"/>
</dbReference>
<accession>A0A679JQ12</accession>
<reference evidence="2" key="1">
    <citation type="submission" date="2019-12" db="EMBL/GenBank/DDBJ databases">
        <authorList>
            <person name="Cremers G."/>
        </authorList>
    </citation>
    <scope>NUCLEOTIDE SEQUENCE</scope>
    <source>
        <strain evidence="2">Vvax</strain>
    </source>
</reference>
<dbReference type="InterPro" id="IPR029039">
    <property type="entry name" value="Flavoprotein-like_sf"/>
</dbReference>